<name>A0AAF0YIV0_9TREE</name>
<proteinExistence type="predicted"/>
<evidence type="ECO:0000313" key="2">
    <source>
        <dbReference type="EMBL" id="WOO85446.1"/>
    </source>
</evidence>
<sequence length="311" mass="35194">MSAVLDPSGFPHILDNILGHLPWSALPPLRAVSKAMDTRIKAVMYRHVVLHFQWAPETDQTDIPVLHIVDPYYFRPLPGLNCDFDGWSVHMETFKNDDHVVSALRFSIPDSTIVRVYLNQTAGLAPLRLRWFFPNPFPTGVAIYPTPLAPQIPRSRVFPSRFGLAAVQIHGVPSDPNALVILVRKPEDLTDTSVSPLDRNRNQQDLNVFMQVFEGRSYTWWTHVKILVVDESDRTLARGPLLGSLRNDYCQANSVTADQVFALTIRPGTPLPAPRSWTDLPRRPLTASLAPIDEAEEEDDKEDKEYKEDEK</sequence>
<gene>
    <name evidence="2" type="ORF">LOC62_07G008945</name>
</gene>
<feature type="compositionally biased region" description="Acidic residues" evidence="1">
    <location>
        <begin position="293"/>
        <end position="302"/>
    </location>
</feature>
<dbReference type="AlphaFoldDB" id="A0AAF0YIV0"/>
<organism evidence="2 3">
    <name type="scientific">Vanrija pseudolonga</name>
    <dbReference type="NCBI Taxonomy" id="143232"/>
    <lineage>
        <taxon>Eukaryota</taxon>
        <taxon>Fungi</taxon>
        <taxon>Dikarya</taxon>
        <taxon>Basidiomycota</taxon>
        <taxon>Agaricomycotina</taxon>
        <taxon>Tremellomycetes</taxon>
        <taxon>Trichosporonales</taxon>
        <taxon>Trichosporonaceae</taxon>
        <taxon>Vanrija</taxon>
    </lineage>
</organism>
<reference evidence="2" key="1">
    <citation type="submission" date="2023-10" db="EMBL/GenBank/DDBJ databases">
        <authorList>
            <person name="Noh H."/>
        </authorList>
    </citation>
    <scope>NUCLEOTIDE SEQUENCE</scope>
    <source>
        <strain evidence="2">DUCC4014</strain>
    </source>
</reference>
<keyword evidence="3" id="KW-1185">Reference proteome</keyword>
<dbReference type="GeneID" id="87812109"/>
<protein>
    <submittedName>
        <fullName evidence="2">Uncharacterized protein</fullName>
    </submittedName>
</protein>
<feature type="region of interest" description="Disordered" evidence="1">
    <location>
        <begin position="272"/>
        <end position="311"/>
    </location>
</feature>
<evidence type="ECO:0000256" key="1">
    <source>
        <dbReference type="SAM" id="MobiDB-lite"/>
    </source>
</evidence>
<dbReference type="RefSeq" id="XP_062631472.1">
    <property type="nucleotide sequence ID" value="XM_062775488.1"/>
</dbReference>
<dbReference type="EMBL" id="CP086720">
    <property type="protein sequence ID" value="WOO85446.1"/>
    <property type="molecule type" value="Genomic_DNA"/>
</dbReference>
<accession>A0AAF0YIV0</accession>
<evidence type="ECO:0000313" key="3">
    <source>
        <dbReference type="Proteomes" id="UP000827549"/>
    </source>
</evidence>
<dbReference type="Proteomes" id="UP000827549">
    <property type="component" value="Chromosome 7"/>
</dbReference>